<dbReference type="EMBL" id="JAKKWZ010000025">
    <property type="protein sequence ID" value="MCG0340987.1"/>
    <property type="molecule type" value="Genomic_DNA"/>
</dbReference>
<dbReference type="PANTHER" id="PTHR34585">
    <property type="match status" value="1"/>
</dbReference>
<protein>
    <submittedName>
        <fullName evidence="1">Helix-turn-helix domain-containing protein</fullName>
    </submittedName>
</protein>
<dbReference type="AlphaFoldDB" id="A0AAW5AYP2"/>
<name>A0AAW5AYP2_PHOVU</name>
<proteinExistence type="predicted"/>
<reference evidence="1" key="1">
    <citation type="submission" date="2022-01" db="EMBL/GenBank/DDBJ databases">
        <authorList>
            <person name="Mingchao X."/>
        </authorList>
    </citation>
    <scope>NUCLEOTIDE SEQUENCE</scope>
    <source>
        <strain evidence="1">Bv4372</strain>
    </source>
</reference>
<gene>
    <name evidence="1" type="ORF">L4X52_13485</name>
</gene>
<evidence type="ECO:0000313" key="1">
    <source>
        <dbReference type="EMBL" id="MCG0340987.1"/>
    </source>
</evidence>
<evidence type="ECO:0000313" key="2">
    <source>
        <dbReference type="Proteomes" id="UP001201179"/>
    </source>
</evidence>
<sequence length="163" mass="19287">MIHNGLQTKYGAGGIRQPYVHPPIFSNFAGEERQKQYRTKNNRQMEEGKNEIMELRQMIEGYFERQNKLIARLEMELEALSNFNGKQMLDSRDMRLQLKVCDRTLIRWRMSGKLPSFKISGKVYFWAFDVYKFLREEYGTTVLPEALEEQEPIIINNKNGKSK</sequence>
<dbReference type="PANTHER" id="PTHR34585:SF22">
    <property type="entry name" value="HELIX-TURN-HELIX DOMAIN-CONTAINING PROTEIN"/>
    <property type="match status" value="1"/>
</dbReference>
<dbReference type="Proteomes" id="UP001201179">
    <property type="component" value="Unassembled WGS sequence"/>
</dbReference>
<accession>A0AAW5AYP2</accession>
<organism evidence="1 2">
    <name type="scientific">Phocaeicola vulgatus</name>
    <name type="common">Bacteroides vulgatus</name>
    <dbReference type="NCBI Taxonomy" id="821"/>
    <lineage>
        <taxon>Bacteria</taxon>
        <taxon>Pseudomonadati</taxon>
        <taxon>Bacteroidota</taxon>
        <taxon>Bacteroidia</taxon>
        <taxon>Bacteroidales</taxon>
        <taxon>Bacteroidaceae</taxon>
        <taxon>Phocaeicola</taxon>
    </lineage>
</organism>
<comment type="caution">
    <text evidence="1">The sequence shown here is derived from an EMBL/GenBank/DDBJ whole genome shotgun (WGS) entry which is preliminary data.</text>
</comment>